<accession>A0ABR1HQS9</accession>
<evidence type="ECO:0000313" key="10">
    <source>
        <dbReference type="EMBL" id="KAK7423167.1"/>
    </source>
</evidence>
<feature type="compositionally biased region" description="Polar residues" evidence="7">
    <location>
        <begin position="240"/>
        <end position="251"/>
    </location>
</feature>
<dbReference type="PANTHER" id="PTHR23506:SF23">
    <property type="entry name" value="GH10249P"/>
    <property type="match status" value="1"/>
</dbReference>
<dbReference type="Gene3D" id="1.20.1250.20">
    <property type="entry name" value="MFS general substrate transporter like domains"/>
    <property type="match status" value="1"/>
</dbReference>
<reference evidence="10 11" key="1">
    <citation type="journal article" date="2025" name="Microbiol. Resour. Announc.">
        <title>Draft genome sequences for Neonectria magnoliae and Neonectria punicea, canker pathogens of Liriodendron tulipifera and Acer saccharum in West Virginia.</title>
        <authorList>
            <person name="Petronek H.M."/>
            <person name="Kasson M.T."/>
            <person name="Metheny A.M."/>
            <person name="Stauder C.M."/>
            <person name="Lovett B."/>
            <person name="Lynch S.C."/>
            <person name="Garnas J.R."/>
            <person name="Kasson L.R."/>
            <person name="Stajich J.E."/>
        </authorList>
    </citation>
    <scope>NUCLEOTIDE SEQUENCE [LARGE SCALE GENOMIC DNA]</scope>
    <source>
        <strain evidence="10 11">NRRL 64653</strain>
    </source>
</reference>
<keyword evidence="2" id="KW-0813">Transport</keyword>
<evidence type="ECO:0000256" key="1">
    <source>
        <dbReference type="ARBA" id="ARBA00004141"/>
    </source>
</evidence>
<dbReference type="InterPro" id="IPR011701">
    <property type="entry name" value="MFS"/>
</dbReference>
<keyword evidence="3 8" id="KW-0812">Transmembrane</keyword>
<evidence type="ECO:0000313" key="11">
    <source>
        <dbReference type="Proteomes" id="UP001498476"/>
    </source>
</evidence>
<evidence type="ECO:0000256" key="6">
    <source>
        <dbReference type="ARBA" id="ARBA00023180"/>
    </source>
</evidence>
<proteinExistence type="predicted"/>
<feature type="transmembrane region" description="Helical" evidence="8">
    <location>
        <begin position="43"/>
        <end position="70"/>
    </location>
</feature>
<feature type="transmembrane region" description="Helical" evidence="8">
    <location>
        <begin position="120"/>
        <end position="143"/>
    </location>
</feature>
<feature type="transmembrane region" description="Helical" evidence="8">
    <location>
        <begin position="90"/>
        <end position="108"/>
    </location>
</feature>
<dbReference type="Proteomes" id="UP001498476">
    <property type="component" value="Unassembled WGS sequence"/>
</dbReference>
<gene>
    <name evidence="10" type="ORF">QQX98_001244</name>
</gene>
<evidence type="ECO:0000256" key="7">
    <source>
        <dbReference type="SAM" id="MobiDB-lite"/>
    </source>
</evidence>
<feature type="transmembrane region" description="Helical" evidence="8">
    <location>
        <begin position="319"/>
        <end position="340"/>
    </location>
</feature>
<keyword evidence="11" id="KW-1185">Reference proteome</keyword>
<evidence type="ECO:0000256" key="5">
    <source>
        <dbReference type="ARBA" id="ARBA00023136"/>
    </source>
</evidence>
<feature type="transmembrane region" description="Helical" evidence="8">
    <location>
        <begin position="423"/>
        <end position="442"/>
    </location>
</feature>
<feature type="transmembrane region" description="Helical" evidence="8">
    <location>
        <begin position="205"/>
        <end position="224"/>
    </location>
</feature>
<dbReference type="SUPFAM" id="SSF103473">
    <property type="entry name" value="MFS general substrate transporter"/>
    <property type="match status" value="1"/>
</dbReference>
<dbReference type="CDD" id="cd17325">
    <property type="entry name" value="MFS_MdtG_SLC18_like"/>
    <property type="match status" value="1"/>
</dbReference>
<keyword evidence="4 8" id="KW-1133">Transmembrane helix</keyword>
<feature type="domain" description="Major facilitator superfamily (MFS) profile" evidence="9">
    <location>
        <begin position="45"/>
        <end position="480"/>
    </location>
</feature>
<keyword evidence="6" id="KW-0325">Glycoprotein</keyword>
<sequence length="520" mass="56290">MSNPSEFITQSTTQSLKRFIVGYGRGDQPGSTPHLLKWRSSKWFIIITVVLGIYVDIFLYGSTVVVLPFVLEDQAGISHDEIGKWTGYSMLTYSLASLASSPIAGFLADKARNRREPLLLGLLFLLAGCTCLWAASSITVLLVGRFLQGVSAGFVWSIGLALIADTVGIDEVGQVLAHADISLCFGLASAPPISGSVLKKYGKDAVYALVMGFILLDVVMRLVLIERRVAERFQFSSVDQATETTGQQDSTEGQPPSPQDPSDDGEDSSYLEYATVLFRSWRVLGALVGTWAVAHILISIDVVVPIYCEERYGWGSLRVGLLLFTFYGPSLLCILTGRLADRHGGKWLAIGGFLGCVPSFLGLTTVDKFSKDDAPAIMWILMTCAGISLSFANTPVMAEIVYALMEKQDRYPSLRRNSGGYGLAYGMFMTVFSLGSVTASAGSPHFLQLEDHGWSAAMYSLAGSCLFAVVPVALWTGRKPPGGRFGMRRKLLSEPETASMDQAKSGEVLAISEEVVSKEV</sequence>
<evidence type="ECO:0000256" key="8">
    <source>
        <dbReference type="SAM" id="Phobius"/>
    </source>
</evidence>
<dbReference type="InterPro" id="IPR036259">
    <property type="entry name" value="MFS_trans_sf"/>
</dbReference>
<protein>
    <recommendedName>
        <fullName evidence="9">Major facilitator superfamily (MFS) profile domain-containing protein</fullName>
    </recommendedName>
</protein>
<feature type="transmembrane region" description="Helical" evidence="8">
    <location>
        <begin position="283"/>
        <end position="307"/>
    </location>
</feature>
<comment type="subcellular location">
    <subcellularLocation>
        <location evidence="1">Membrane</location>
        <topology evidence="1">Multi-pass membrane protein</topology>
    </subcellularLocation>
</comment>
<feature type="transmembrane region" description="Helical" evidence="8">
    <location>
        <begin position="454"/>
        <end position="475"/>
    </location>
</feature>
<dbReference type="Pfam" id="PF07690">
    <property type="entry name" value="MFS_1"/>
    <property type="match status" value="1"/>
</dbReference>
<dbReference type="EMBL" id="JAZAVJ010000011">
    <property type="protein sequence ID" value="KAK7423167.1"/>
    <property type="molecule type" value="Genomic_DNA"/>
</dbReference>
<evidence type="ECO:0000256" key="2">
    <source>
        <dbReference type="ARBA" id="ARBA00022448"/>
    </source>
</evidence>
<evidence type="ECO:0000256" key="4">
    <source>
        <dbReference type="ARBA" id="ARBA00022989"/>
    </source>
</evidence>
<name>A0ABR1HQS9_9HYPO</name>
<dbReference type="PROSITE" id="PS50850">
    <property type="entry name" value="MFS"/>
    <property type="match status" value="1"/>
</dbReference>
<feature type="transmembrane region" description="Helical" evidence="8">
    <location>
        <begin position="347"/>
        <end position="364"/>
    </location>
</feature>
<dbReference type="InterPro" id="IPR050930">
    <property type="entry name" value="MFS_Vesicular_Transporter"/>
</dbReference>
<dbReference type="InterPro" id="IPR020846">
    <property type="entry name" value="MFS_dom"/>
</dbReference>
<evidence type="ECO:0000259" key="9">
    <source>
        <dbReference type="PROSITE" id="PS50850"/>
    </source>
</evidence>
<evidence type="ECO:0000256" key="3">
    <source>
        <dbReference type="ARBA" id="ARBA00022692"/>
    </source>
</evidence>
<dbReference type="PANTHER" id="PTHR23506">
    <property type="entry name" value="GH10249P"/>
    <property type="match status" value="1"/>
</dbReference>
<comment type="caution">
    <text evidence="10">The sequence shown here is derived from an EMBL/GenBank/DDBJ whole genome shotgun (WGS) entry which is preliminary data.</text>
</comment>
<keyword evidence="5 8" id="KW-0472">Membrane</keyword>
<feature type="transmembrane region" description="Helical" evidence="8">
    <location>
        <begin position="376"/>
        <end position="402"/>
    </location>
</feature>
<feature type="region of interest" description="Disordered" evidence="7">
    <location>
        <begin position="240"/>
        <end position="267"/>
    </location>
</feature>
<organism evidence="10 11">
    <name type="scientific">Neonectria punicea</name>
    <dbReference type="NCBI Taxonomy" id="979145"/>
    <lineage>
        <taxon>Eukaryota</taxon>
        <taxon>Fungi</taxon>
        <taxon>Dikarya</taxon>
        <taxon>Ascomycota</taxon>
        <taxon>Pezizomycotina</taxon>
        <taxon>Sordariomycetes</taxon>
        <taxon>Hypocreomycetidae</taxon>
        <taxon>Hypocreales</taxon>
        <taxon>Nectriaceae</taxon>
        <taxon>Neonectria</taxon>
    </lineage>
</organism>